<keyword evidence="1" id="KW-0472">Membrane</keyword>
<dbReference type="EMBL" id="KN549241">
    <property type="protein sequence ID" value="KHJ99144.1"/>
    <property type="molecule type" value="Genomic_DNA"/>
</dbReference>
<proteinExistence type="predicted"/>
<keyword evidence="1" id="KW-1133">Transmembrane helix</keyword>
<dbReference type="Pfam" id="PF05024">
    <property type="entry name" value="Gpi1"/>
    <property type="match status" value="1"/>
</dbReference>
<gene>
    <name evidence="2" type="ORF">OESDEN_00876</name>
</gene>
<feature type="transmembrane region" description="Helical" evidence="1">
    <location>
        <begin position="29"/>
        <end position="50"/>
    </location>
</feature>
<organism evidence="2 3">
    <name type="scientific">Oesophagostomum dentatum</name>
    <name type="common">Nodular worm</name>
    <dbReference type="NCBI Taxonomy" id="61180"/>
    <lineage>
        <taxon>Eukaryota</taxon>
        <taxon>Metazoa</taxon>
        <taxon>Ecdysozoa</taxon>
        <taxon>Nematoda</taxon>
        <taxon>Chromadorea</taxon>
        <taxon>Rhabditida</taxon>
        <taxon>Rhabditina</taxon>
        <taxon>Rhabditomorpha</taxon>
        <taxon>Strongyloidea</taxon>
        <taxon>Strongylidae</taxon>
        <taxon>Oesophagostomum</taxon>
    </lineage>
</organism>
<evidence type="ECO:0000256" key="1">
    <source>
        <dbReference type="SAM" id="Phobius"/>
    </source>
</evidence>
<evidence type="ECO:0000313" key="3">
    <source>
        <dbReference type="Proteomes" id="UP000053660"/>
    </source>
</evidence>
<dbReference type="InterPro" id="IPR007720">
    <property type="entry name" value="PigQ/GPI1"/>
</dbReference>
<sequence length="69" mass="7767">MYLLSNQQLLQGSGQLETAAFMLFSRYRIIWHVLCGSSCLGLSVCCALFVDFISLLTLHIVCFDVYASR</sequence>
<dbReference type="Proteomes" id="UP000053660">
    <property type="component" value="Unassembled WGS sequence"/>
</dbReference>
<protein>
    <submittedName>
        <fullName evidence="2">Uncharacterized protein</fullName>
    </submittedName>
</protein>
<reference evidence="2 3" key="1">
    <citation type="submission" date="2014-03" db="EMBL/GenBank/DDBJ databases">
        <title>Draft genome of the hookworm Oesophagostomum dentatum.</title>
        <authorList>
            <person name="Mitreva M."/>
        </authorList>
    </citation>
    <scope>NUCLEOTIDE SEQUENCE [LARGE SCALE GENOMIC DNA]</scope>
    <source>
        <strain evidence="2 3">OD-Hann</strain>
    </source>
</reference>
<accession>A0A0B1TPJ6</accession>
<keyword evidence="1" id="KW-0812">Transmembrane</keyword>
<name>A0A0B1TPJ6_OESDE</name>
<evidence type="ECO:0000313" key="2">
    <source>
        <dbReference type="EMBL" id="KHJ99144.1"/>
    </source>
</evidence>
<dbReference type="GO" id="GO:0016020">
    <property type="term" value="C:membrane"/>
    <property type="evidence" value="ECO:0007669"/>
    <property type="project" value="InterPro"/>
</dbReference>
<dbReference type="AlphaFoldDB" id="A0A0B1TPJ6"/>
<dbReference type="GO" id="GO:0006506">
    <property type="term" value="P:GPI anchor biosynthetic process"/>
    <property type="evidence" value="ECO:0007669"/>
    <property type="project" value="InterPro"/>
</dbReference>
<keyword evidence="3" id="KW-1185">Reference proteome</keyword>